<reference evidence="1" key="1">
    <citation type="journal article" date="2022" name="Int. J. Mol. Sci.">
        <title>Draft Genome of Tanacetum Coccineum: Genomic Comparison of Closely Related Tanacetum-Family Plants.</title>
        <authorList>
            <person name="Yamashiro T."/>
            <person name="Shiraishi A."/>
            <person name="Nakayama K."/>
            <person name="Satake H."/>
        </authorList>
    </citation>
    <scope>NUCLEOTIDE SEQUENCE</scope>
</reference>
<name>A0ABQ5EHE2_9ASTR</name>
<dbReference type="EMBL" id="BQNB010016313">
    <property type="protein sequence ID" value="GJT50349.1"/>
    <property type="molecule type" value="Genomic_DNA"/>
</dbReference>
<comment type="caution">
    <text evidence="1">The sequence shown here is derived from an EMBL/GenBank/DDBJ whole genome shotgun (WGS) entry which is preliminary data.</text>
</comment>
<proteinExistence type="predicted"/>
<evidence type="ECO:0000313" key="1">
    <source>
        <dbReference type="EMBL" id="GJT50349.1"/>
    </source>
</evidence>
<protein>
    <submittedName>
        <fullName evidence="1">Uncharacterized protein</fullName>
    </submittedName>
</protein>
<reference evidence="1" key="2">
    <citation type="submission" date="2022-01" db="EMBL/GenBank/DDBJ databases">
        <authorList>
            <person name="Yamashiro T."/>
            <person name="Shiraishi A."/>
            <person name="Satake H."/>
            <person name="Nakayama K."/>
        </authorList>
    </citation>
    <scope>NUCLEOTIDE SEQUENCE</scope>
</reference>
<dbReference type="Proteomes" id="UP001151760">
    <property type="component" value="Unassembled WGS sequence"/>
</dbReference>
<gene>
    <name evidence="1" type="ORF">Tco_0976506</name>
</gene>
<organism evidence="1 2">
    <name type="scientific">Tanacetum coccineum</name>
    <dbReference type="NCBI Taxonomy" id="301880"/>
    <lineage>
        <taxon>Eukaryota</taxon>
        <taxon>Viridiplantae</taxon>
        <taxon>Streptophyta</taxon>
        <taxon>Embryophyta</taxon>
        <taxon>Tracheophyta</taxon>
        <taxon>Spermatophyta</taxon>
        <taxon>Magnoliopsida</taxon>
        <taxon>eudicotyledons</taxon>
        <taxon>Gunneridae</taxon>
        <taxon>Pentapetalae</taxon>
        <taxon>asterids</taxon>
        <taxon>campanulids</taxon>
        <taxon>Asterales</taxon>
        <taxon>Asteraceae</taxon>
        <taxon>Asteroideae</taxon>
        <taxon>Anthemideae</taxon>
        <taxon>Anthemidinae</taxon>
        <taxon>Tanacetum</taxon>
    </lineage>
</organism>
<accession>A0ABQ5EHE2</accession>
<keyword evidence="2" id="KW-1185">Reference proteome</keyword>
<evidence type="ECO:0000313" key="2">
    <source>
        <dbReference type="Proteomes" id="UP001151760"/>
    </source>
</evidence>
<sequence>MSTSTYPIIIQFDSDVEDAFSSTNTPDYTPASPDYTPAAGNTLVFVFTIVLHDMSNDTSYLKALICTQDWVRKSRKPINVDSLEDLLNDDEIVKDMEYELEKGEQNMG</sequence>